<dbReference type="SUPFAM" id="SSF53474">
    <property type="entry name" value="alpha/beta-Hydrolases"/>
    <property type="match status" value="1"/>
</dbReference>
<evidence type="ECO:0000256" key="3">
    <source>
        <dbReference type="ARBA" id="ARBA00022801"/>
    </source>
</evidence>
<dbReference type="EMBL" id="UFQT01001781">
    <property type="protein sequence ID" value="SSX31785.1"/>
    <property type="molecule type" value="Genomic_DNA"/>
</dbReference>
<comment type="similarity">
    <text evidence="1">Belongs to the type-B carboxylesterase/lipase family.</text>
</comment>
<dbReference type="EMBL" id="UFQS01001781">
    <property type="protein sequence ID" value="SSX12334.1"/>
    <property type="molecule type" value="Genomic_DNA"/>
</dbReference>
<organism evidence="8">
    <name type="scientific">Culicoides sonorensis</name>
    <name type="common">Biting midge</name>
    <dbReference type="NCBI Taxonomy" id="179676"/>
    <lineage>
        <taxon>Eukaryota</taxon>
        <taxon>Metazoa</taxon>
        <taxon>Ecdysozoa</taxon>
        <taxon>Arthropoda</taxon>
        <taxon>Hexapoda</taxon>
        <taxon>Insecta</taxon>
        <taxon>Pterygota</taxon>
        <taxon>Neoptera</taxon>
        <taxon>Endopterygota</taxon>
        <taxon>Diptera</taxon>
        <taxon>Nematocera</taxon>
        <taxon>Chironomoidea</taxon>
        <taxon>Ceratopogonidae</taxon>
        <taxon>Ceratopogoninae</taxon>
        <taxon>Culicoides</taxon>
        <taxon>Monoculicoides</taxon>
    </lineage>
</organism>
<evidence type="ECO:0000313" key="8">
    <source>
        <dbReference type="EMBL" id="SSX31785.1"/>
    </source>
</evidence>
<evidence type="ECO:0000256" key="5">
    <source>
        <dbReference type="ARBA" id="ARBA00039155"/>
    </source>
</evidence>
<dbReference type="PANTHER" id="PTHR43142:SF1">
    <property type="entry name" value="CARBOXYLIC ESTER HYDROLASE"/>
    <property type="match status" value="1"/>
</dbReference>
<dbReference type="InterPro" id="IPR029058">
    <property type="entry name" value="AB_hydrolase_fold"/>
</dbReference>
<reference evidence="7" key="1">
    <citation type="submission" date="2018-04" db="EMBL/GenBank/DDBJ databases">
        <authorList>
            <person name="Go L.Y."/>
            <person name="Mitchell J.A."/>
        </authorList>
    </citation>
    <scope>NUCLEOTIDE SEQUENCE</scope>
    <source>
        <tissue evidence="7">Whole organism</tissue>
    </source>
</reference>
<evidence type="ECO:0000256" key="4">
    <source>
        <dbReference type="ARBA" id="ARBA00023180"/>
    </source>
</evidence>
<sequence>MNSKNITTSSNFTNVTLKHGGKLEGEEIRGQITGNSYLSWKGIPYAEPPIERLRFKAPVPHKGWSGTRDATKHGHICIQHIPGQQSHVVGDEDCLYMNVYTPKLRAKNEPYPVMVWIHGGAFTFGSGNSETFNPELFVNEDVIVVTLNYRLGVLGFLSTEDQNAQGNYGLKDILLAGEWIKNNIDIFGGDPNQITYFGESGGAMMIHDLLISPLGKGLFQRAIMQSGTSLSPLFLQDRPLEKATELAKRLNLKYKSSKELVEELLRVDATILAQNVPSWMQKEIPQGKLPLSFCPTIEPEDSLEPRLLTEHPLKTLLKNEYTKIPMLIGVNSEEGLYAVTELQNEPGLFHVLNDEPNHLLPPSWNIDPNSSTAQEYFQQIQKIYFDNKPIKNVCDYVRFISDSQWNYGPYKTTRIQVTQQTAPIFFNVFSFSGDLSNIKKKRKLMDYEGVIHGDDVPYLFPMSKYDPPILKIDNPAFKVRARMVRLWANFAKHGNPTNNLDELVDVKWPKVTENDFKYMEIGSQLNVKTDPFGDRMKLWWDMDSKFN</sequence>
<dbReference type="GO" id="GO:0106435">
    <property type="term" value="F:carboxylesterase activity"/>
    <property type="evidence" value="ECO:0007669"/>
    <property type="project" value="UniProtKB-EC"/>
</dbReference>
<dbReference type="InterPro" id="IPR002018">
    <property type="entry name" value="CarbesteraseB"/>
</dbReference>
<evidence type="ECO:0000259" key="6">
    <source>
        <dbReference type="Pfam" id="PF00135"/>
    </source>
</evidence>
<accession>A0A336MQ38</accession>
<dbReference type="OMA" id="GHICIQH"/>
<dbReference type="Gene3D" id="3.40.50.1820">
    <property type="entry name" value="alpha/beta hydrolase"/>
    <property type="match status" value="1"/>
</dbReference>
<dbReference type="VEuPathDB" id="VectorBase:CSON004090"/>
<dbReference type="PANTHER" id="PTHR43142">
    <property type="entry name" value="CARBOXYLIC ESTER HYDROLASE"/>
    <property type="match status" value="1"/>
</dbReference>
<evidence type="ECO:0000256" key="2">
    <source>
        <dbReference type="ARBA" id="ARBA00022487"/>
    </source>
</evidence>
<protein>
    <recommendedName>
        <fullName evidence="5">carboxylesterase</fullName>
        <ecNumber evidence="5">3.1.1.1</ecNumber>
    </recommendedName>
</protein>
<dbReference type="Pfam" id="PF00135">
    <property type="entry name" value="COesterase"/>
    <property type="match status" value="1"/>
</dbReference>
<keyword evidence="2" id="KW-0719">Serine esterase</keyword>
<dbReference type="EC" id="3.1.1.1" evidence="5"/>
<feature type="domain" description="Carboxylesterase type B" evidence="6">
    <location>
        <begin position="15"/>
        <end position="539"/>
    </location>
</feature>
<evidence type="ECO:0000256" key="1">
    <source>
        <dbReference type="ARBA" id="ARBA00005964"/>
    </source>
</evidence>
<keyword evidence="3" id="KW-0378">Hydrolase</keyword>
<gene>
    <name evidence="8" type="primary">CSON004090</name>
</gene>
<name>A0A336MQ38_CULSO</name>
<proteinExistence type="inferred from homology"/>
<evidence type="ECO:0000313" key="7">
    <source>
        <dbReference type="EMBL" id="SSX12334.1"/>
    </source>
</evidence>
<reference evidence="8" key="2">
    <citation type="submission" date="2018-07" db="EMBL/GenBank/DDBJ databases">
        <authorList>
            <person name="Quirk P.G."/>
            <person name="Krulwich T.A."/>
        </authorList>
    </citation>
    <scope>NUCLEOTIDE SEQUENCE</scope>
</reference>
<keyword evidence="4" id="KW-0325">Glycoprotein</keyword>
<dbReference type="AlphaFoldDB" id="A0A336MQ38"/>